<feature type="domain" description="LysM" evidence="3">
    <location>
        <begin position="438"/>
        <end position="482"/>
    </location>
</feature>
<dbReference type="CDD" id="cd16894">
    <property type="entry name" value="MltD-like"/>
    <property type="match status" value="1"/>
</dbReference>
<dbReference type="InterPro" id="IPR023346">
    <property type="entry name" value="Lysozyme-like_dom_sf"/>
</dbReference>
<name>A0A081C6P9_VECG1</name>
<dbReference type="EMBL" id="DF820472">
    <property type="protein sequence ID" value="GAK60254.1"/>
    <property type="molecule type" value="Genomic_DNA"/>
</dbReference>
<dbReference type="GO" id="GO:0000270">
    <property type="term" value="P:peptidoglycan metabolic process"/>
    <property type="evidence" value="ECO:0007669"/>
    <property type="project" value="InterPro"/>
</dbReference>
<dbReference type="Pfam" id="PF01476">
    <property type="entry name" value="LysM"/>
    <property type="match status" value="3"/>
</dbReference>
<feature type="transmembrane region" description="Helical" evidence="2">
    <location>
        <begin position="21"/>
        <end position="42"/>
    </location>
</feature>
<feature type="domain" description="LysM" evidence="3">
    <location>
        <begin position="507"/>
        <end position="551"/>
    </location>
</feature>
<evidence type="ECO:0000259" key="3">
    <source>
        <dbReference type="PROSITE" id="PS51782"/>
    </source>
</evidence>
<dbReference type="CDD" id="cd00118">
    <property type="entry name" value="LysM"/>
    <property type="match status" value="3"/>
</dbReference>
<sequence>MIRRNQRNILVFLHALFFEDLFKKFALFAMILSIFLCFPSSIPYIPSPTPDMPPAVIAPEETPSVFDPFPFPEELNVQVDFWKKIFTQYTTKQAVIHDDWYVNVIYDVIDVNRKEFKSEKEGWEFAKQQMTEYEKQLMNLSQHWGDRKRMSIEERRLYDLFKDLPESQRFQHKDANTRIRIQVGQADRFKEGIIQAGQYLSEMKQIFAEYDLPEKLVYLPLIESAFNPFATSFVGAEGMWQFMEGTARQYKLKIKPLFDERRDPLRATRAAAELLAHNYKTMQSWPLAITAYNFGLQGIKDAAKAVESDDIATIIHTYAGPRFGFASRNFYVEFLAAVDVCLRYTEYFGEIEMHPPLKLAQVTIPDYVEAKTLVKYTQLSLAELKNLNPALHPSVFTHGNFLPREYTLNIRAANKTAFENGYASIPSSLKYQYLSVKATHSVEKGQTLSSIAKRYGTSISAIMKANGITNSRKIKVGQKLKIPGGYVTVAQETPKISPTNSGMANTRSHEVKKGQTLITIANMYGTSVKAITQLNGIKDPQSLRAGQTLKIPVVHSETTKSTPEKNKKHRVEKGQTLAMIAKIHNSSIQAITQANAIKNPRRLKVGQILKIPEG</sequence>
<dbReference type="SUPFAM" id="SSF53955">
    <property type="entry name" value="Lysozyme-like"/>
    <property type="match status" value="1"/>
</dbReference>
<dbReference type="InterPro" id="IPR018392">
    <property type="entry name" value="LysM"/>
</dbReference>
<comment type="similarity">
    <text evidence="1">Belongs to the transglycosylase Slt family.</text>
</comment>
<evidence type="ECO:0000256" key="2">
    <source>
        <dbReference type="SAM" id="Phobius"/>
    </source>
</evidence>
<dbReference type="HOGENOM" id="CLU_027327_0_0_0"/>
<dbReference type="AlphaFoldDB" id="A0A081C6P9"/>
<evidence type="ECO:0000313" key="4">
    <source>
        <dbReference type="EMBL" id="GAK60254.1"/>
    </source>
</evidence>
<protein>
    <submittedName>
        <fullName evidence="4">Lytic transglycosylase catalytic</fullName>
    </submittedName>
</protein>
<organism evidence="4 5">
    <name type="scientific">Vecturithrix granuli</name>
    <dbReference type="NCBI Taxonomy" id="1499967"/>
    <lineage>
        <taxon>Bacteria</taxon>
        <taxon>Candidatus Moduliflexota</taxon>
        <taxon>Candidatus Vecturitrichia</taxon>
        <taxon>Candidatus Vecturitrichales</taxon>
        <taxon>Candidatus Vecturitrichaceae</taxon>
        <taxon>Candidatus Vecturithrix</taxon>
    </lineage>
</organism>
<proteinExistence type="inferred from homology"/>
<dbReference type="SMART" id="SM00257">
    <property type="entry name" value="LysM"/>
    <property type="match status" value="3"/>
</dbReference>
<feature type="domain" description="LysM" evidence="3">
    <location>
        <begin position="567"/>
        <end position="611"/>
    </location>
</feature>
<dbReference type="Gene3D" id="3.10.350.10">
    <property type="entry name" value="LysM domain"/>
    <property type="match status" value="3"/>
</dbReference>
<dbReference type="SUPFAM" id="SSF54106">
    <property type="entry name" value="LysM domain"/>
    <property type="match status" value="3"/>
</dbReference>
<dbReference type="PROSITE" id="PS00922">
    <property type="entry name" value="TRANSGLYCOSYLASE"/>
    <property type="match status" value="1"/>
</dbReference>
<keyword evidence="2" id="KW-0812">Transmembrane</keyword>
<dbReference type="GO" id="GO:0016020">
    <property type="term" value="C:membrane"/>
    <property type="evidence" value="ECO:0007669"/>
    <property type="project" value="InterPro"/>
</dbReference>
<keyword evidence="2" id="KW-0472">Membrane</keyword>
<dbReference type="PANTHER" id="PTHR33734">
    <property type="entry name" value="LYSM DOMAIN-CONTAINING GPI-ANCHORED PROTEIN 2"/>
    <property type="match status" value="1"/>
</dbReference>
<dbReference type="PANTHER" id="PTHR33734:SF22">
    <property type="entry name" value="MEMBRANE-BOUND LYTIC MUREIN TRANSGLYCOSYLASE D"/>
    <property type="match status" value="1"/>
</dbReference>
<dbReference type="GO" id="GO:0008932">
    <property type="term" value="F:lytic endotransglycosylase activity"/>
    <property type="evidence" value="ECO:0007669"/>
    <property type="project" value="TreeGrafter"/>
</dbReference>
<dbReference type="Proteomes" id="UP000030661">
    <property type="component" value="Unassembled WGS sequence"/>
</dbReference>
<dbReference type="PROSITE" id="PS51782">
    <property type="entry name" value="LYSM"/>
    <property type="match status" value="3"/>
</dbReference>
<dbReference type="eggNOG" id="COG1388">
    <property type="taxonomic scope" value="Bacteria"/>
</dbReference>
<dbReference type="Pfam" id="PF01464">
    <property type="entry name" value="SLT"/>
    <property type="match status" value="1"/>
</dbReference>
<evidence type="ECO:0000313" key="5">
    <source>
        <dbReference type="Proteomes" id="UP000030661"/>
    </source>
</evidence>
<accession>A0A081C6P9</accession>
<evidence type="ECO:0000256" key="1">
    <source>
        <dbReference type="ARBA" id="ARBA00007734"/>
    </source>
</evidence>
<dbReference type="Gene3D" id="1.10.530.10">
    <property type="match status" value="1"/>
</dbReference>
<dbReference type="InterPro" id="IPR008258">
    <property type="entry name" value="Transglycosylase_SLT_dom_1"/>
</dbReference>
<keyword evidence="2" id="KW-1133">Transmembrane helix</keyword>
<dbReference type="eggNOG" id="COG0741">
    <property type="taxonomic scope" value="Bacteria"/>
</dbReference>
<dbReference type="InterPro" id="IPR036779">
    <property type="entry name" value="LysM_dom_sf"/>
</dbReference>
<gene>
    <name evidence="4" type="ORF">U27_00145</name>
</gene>
<keyword evidence="5" id="KW-1185">Reference proteome</keyword>
<reference evidence="4 5" key="1">
    <citation type="journal article" date="2015" name="PeerJ">
        <title>First genomic representation of candidate bacterial phylum KSB3 points to enhanced environmental sensing as a trigger of wastewater bulking.</title>
        <authorList>
            <person name="Sekiguchi Y."/>
            <person name="Ohashi A."/>
            <person name="Parks D.H."/>
            <person name="Yamauchi T."/>
            <person name="Tyson G.W."/>
            <person name="Hugenholtz P."/>
        </authorList>
    </citation>
    <scope>NUCLEOTIDE SEQUENCE [LARGE SCALE GENOMIC DNA]</scope>
</reference>
<dbReference type="STRING" id="1499967.U27_00145"/>
<dbReference type="InterPro" id="IPR000189">
    <property type="entry name" value="Transglyc_AS"/>
</dbReference>